<dbReference type="SMART" id="SM00834">
    <property type="entry name" value="CxxC_CXXC_SSSS"/>
    <property type="match status" value="1"/>
</dbReference>
<dbReference type="EMBL" id="WTVN01000016">
    <property type="protein sequence ID" value="NMG44448.1"/>
    <property type="molecule type" value="Genomic_DNA"/>
</dbReference>
<organism evidence="2 3">
    <name type="scientific">Aromatoleum toluvorans</name>
    <dbReference type="NCBI Taxonomy" id="92002"/>
    <lineage>
        <taxon>Bacteria</taxon>
        <taxon>Pseudomonadati</taxon>
        <taxon>Pseudomonadota</taxon>
        <taxon>Betaproteobacteria</taxon>
        <taxon>Rhodocyclales</taxon>
        <taxon>Rhodocyclaceae</taxon>
        <taxon>Aromatoleum</taxon>
    </lineage>
</organism>
<dbReference type="RefSeq" id="WP_169256304.1">
    <property type="nucleotide sequence ID" value="NZ_WTVN01000016.1"/>
</dbReference>
<comment type="caution">
    <text evidence="2">The sequence shown here is derived from an EMBL/GenBank/DDBJ whole genome shotgun (WGS) entry which is preliminary data.</text>
</comment>
<protein>
    <submittedName>
        <fullName evidence="2">Zinc ribbon domain-containing protein</fullName>
    </submittedName>
</protein>
<evidence type="ECO:0000313" key="3">
    <source>
        <dbReference type="Proteomes" id="UP000623795"/>
    </source>
</evidence>
<dbReference type="NCBIfam" id="TIGR02605">
    <property type="entry name" value="CxxC_CxxC_SSSS"/>
    <property type="match status" value="1"/>
</dbReference>
<dbReference type="Pfam" id="PF09723">
    <property type="entry name" value="Zn_ribbon_8"/>
    <property type="match status" value="1"/>
</dbReference>
<sequence>MPLFDFRCPRCRTVHERLVRADSTPACDTCGQPLERLVSLPAAPGKSAGMIARARARAAREGHFSND</sequence>
<dbReference type="InterPro" id="IPR013429">
    <property type="entry name" value="Regulatory_FmdB_Zinc_ribbon"/>
</dbReference>
<accession>A0ABX1PYC5</accession>
<dbReference type="Proteomes" id="UP000623795">
    <property type="component" value="Unassembled WGS sequence"/>
</dbReference>
<feature type="domain" description="Putative regulatory protein FmdB zinc ribbon" evidence="1">
    <location>
        <begin position="1"/>
        <end position="39"/>
    </location>
</feature>
<proteinExistence type="predicted"/>
<reference evidence="2 3" key="1">
    <citation type="submission" date="2019-12" db="EMBL/GenBank/DDBJ databases">
        <title>Comparative genomics gives insights into the taxonomy of the Azoarcus-Aromatoleum group and reveals separate origins of nif in the plant-associated Azoarcus and non-plant-associated Aromatoleum sub-groups.</title>
        <authorList>
            <person name="Lafos M."/>
            <person name="Maluk M."/>
            <person name="Batista M."/>
            <person name="Junghare M."/>
            <person name="Carmona M."/>
            <person name="Faoro H."/>
            <person name="Cruz L.M."/>
            <person name="Battistoni F."/>
            <person name="De Souza E."/>
            <person name="Pedrosa F."/>
            <person name="Chen W.-M."/>
            <person name="Poole P.S."/>
            <person name="Dixon R.A."/>
            <person name="James E.K."/>
        </authorList>
    </citation>
    <scope>NUCLEOTIDE SEQUENCE [LARGE SCALE GENOMIC DNA]</scope>
    <source>
        <strain evidence="2 3">Td21</strain>
    </source>
</reference>
<gene>
    <name evidence="2" type="ORF">GPA22_11985</name>
</gene>
<evidence type="ECO:0000313" key="2">
    <source>
        <dbReference type="EMBL" id="NMG44448.1"/>
    </source>
</evidence>
<keyword evidence="3" id="KW-1185">Reference proteome</keyword>
<name>A0ABX1PYC5_9RHOO</name>
<evidence type="ECO:0000259" key="1">
    <source>
        <dbReference type="SMART" id="SM00834"/>
    </source>
</evidence>